<keyword evidence="2" id="KW-0472">Membrane</keyword>
<reference evidence="4" key="2">
    <citation type="journal article" date="2023" name="Nat. Commun.">
        <title>Cultivation of marine bacteria of the SAR202 clade.</title>
        <authorList>
            <person name="Lim Y."/>
            <person name="Seo J.H."/>
            <person name="Giovannoni S.J."/>
            <person name="Kang I."/>
            <person name="Cho J.C."/>
        </authorList>
    </citation>
    <scope>NUCLEOTIDE SEQUENCE</scope>
    <source>
        <strain evidence="4">JH1073</strain>
    </source>
</reference>
<organism evidence="4 5">
    <name type="scientific">Candidatus Lucifugimonas marina</name>
    <dbReference type="NCBI Taxonomy" id="3038979"/>
    <lineage>
        <taxon>Bacteria</taxon>
        <taxon>Bacillati</taxon>
        <taxon>Chloroflexota</taxon>
        <taxon>Dehalococcoidia</taxon>
        <taxon>SAR202 cluster</taxon>
        <taxon>Candidatus Lucifugimonadales</taxon>
        <taxon>Candidatus Lucifugimonadaceae</taxon>
        <taxon>Candidatus Lucifugimonas</taxon>
    </lineage>
</organism>
<keyword evidence="2" id="KW-0812">Transmembrane</keyword>
<dbReference type="EMBL" id="WMBE01000001">
    <property type="protein sequence ID" value="MDG0865569.1"/>
    <property type="molecule type" value="Genomic_DNA"/>
</dbReference>
<evidence type="ECO:0000313" key="3">
    <source>
        <dbReference type="EMBL" id="MDG0865569.1"/>
    </source>
</evidence>
<dbReference type="EMBL" id="CP046147">
    <property type="protein sequence ID" value="WFG39682.1"/>
    <property type="molecule type" value="Genomic_DNA"/>
</dbReference>
<name>A0AAJ6CTK0_9CHLR</name>
<proteinExistence type="predicted"/>
<sequence length="372" mass="37415">MIFRVLNRLIGRKDQSDIRDDAVNAYVDGNASNDELKILEEMMRENPSLENDLSTQQALRSVLSRVGNVEAPRSFAITPEMVAAAEGSESGLRRFAELFAPQRKLALAPAIIAGIAALSVALLTIGDISGVVEQSEARRDEAFSTGAMAESSDGGASVGSTGNPGNPGAAGAPGEPGNPGLEVTVVVTEKGDTVITDTDSASSPAATSAPMTAAGGAAPEPVAADSAEAPVAEAGEAADDPESASSGYGTLSDAEPPSLAAEAPLAGTADESGATTEMAAQDDSAAGVEEEIALAKSSERSGSDSDDAGISGDGSAELSTENELAYSQSDAPQSSTTKDGISLPLWQLQVALAALALAAIGAWAGLRRARGE</sequence>
<reference evidence="5" key="3">
    <citation type="submission" date="2023-06" db="EMBL/GenBank/DDBJ databases">
        <title>Pangenomics reveal diversification of enzyme families and niche specialization in globally abundant SAR202 bacteria.</title>
        <authorList>
            <person name="Saw J.H.W."/>
        </authorList>
    </citation>
    <scope>NUCLEOTIDE SEQUENCE [LARGE SCALE GENOMIC DNA]</scope>
    <source>
        <strain evidence="5">JH1073</strain>
    </source>
</reference>
<protein>
    <recommendedName>
        <fullName evidence="7">Zinc-finger domain-containing protein</fullName>
    </recommendedName>
</protein>
<evidence type="ECO:0000256" key="2">
    <source>
        <dbReference type="SAM" id="Phobius"/>
    </source>
</evidence>
<feature type="compositionally biased region" description="Low complexity" evidence="1">
    <location>
        <begin position="196"/>
        <end position="235"/>
    </location>
</feature>
<evidence type="ECO:0000256" key="1">
    <source>
        <dbReference type="SAM" id="MobiDB-lite"/>
    </source>
</evidence>
<evidence type="ECO:0000313" key="4">
    <source>
        <dbReference type="EMBL" id="WFG39682.1"/>
    </source>
</evidence>
<dbReference type="Proteomes" id="UP001219901">
    <property type="component" value="Chromosome"/>
</dbReference>
<gene>
    <name evidence="3" type="ORF">GKO46_00590</name>
    <name evidence="4" type="ORF">GKO48_08635</name>
</gene>
<evidence type="ECO:0000313" key="6">
    <source>
        <dbReference type="Proteomes" id="UP001321249"/>
    </source>
</evidence>
<dbReference type="Proteomes" id="UP001321249">
    <property type="component" value="Unassembled WGS sequence"/>
</dbReference>
<feature type="compositionally biased region" description="Polar residues" evidence="1">
    <location>
        <begin position="317"/>
        <end position="339"/>
    </location>
</feature>
<dbReference type="RefSeq" id="WP_342823630.1">
    <property type="nucleotide sequence ID" value="NZ_CP046146.1"/>
</dbReference>
<feature type="compositionally biased region" description="Low complexity" evidence="1">
    <location>
        <begin position="254"/>
        <end position="266"/>
    </location>
</feature>
<feature type="compositionally biased region" description="Low complexity" evidence="1">
    <location>
        <begin position="163"/>
        <end position="180"/>
    </location>
</feature>
<accession>A0AAJ6CTK0</accession>
<keyword evidence="5" id="KW-1185">Reference proteome</keyword>
<dbReference type="AlphaFoldDB" id="A0AAJ6CTK0"/>
<feature type="region of interest" description="Disordered" evidence="1">
    <location>
        <begin position="142"/>
        <end position="181"/>
    </location>
</feature>
<feature type="transmembrane region" description="Helical" evidence="2">
    <location>
        <begin position="345"/>
        <end position="366"/>
    </location>
</feature>
<reference evidence="5 6" key="1">
    <citation type="submission" date="2019-11" db="EMBL/GenBank/DDBJ databases">
        <authorList>
            <person name="Cho J.-C."/>
        </authorList>
    </citation>
    <scope>NUCLEOTIDE SEQUENCE [LARGE SCALE GENOMIC DNA]</scope>
    <source>
        <strain evidence="4 5">JH1073</strain>
        <strain evidence="3 6">JH702</strain>
    </source>
</reference>
<evidence type="ECO:0008006" key="7">
    <source>
        <dbReference type="Google" id="ProtNLM"/>
    </source>
</evidence>
<evidence type="ECO:0000313" key="5">
    <source>
        <dbReference type="Proteomes" id="UP001219901"/>
    </source>
</evidence>
<feature type="region of interest" description="Disordered" evidence="1">
    <location>
        <begin position="195"/>
        <end position="339"/>
    </location>
</feature>
<keyword evidence="2" id="KW-1133">Transmembrane helix</keyword>